<reference evidence="2" key="1">
    <citation type="submission" date="2020-10" db="EMBL/GenBank/DDBJ databases">
        <authorList>
            <person name="Gilroy R."/>
        </authorList>
    </citation>
    <scope>NUCLEOTIDE SEQUENCE</scope>
    <source>
        <strain evidence="2">11687</strain>
    </source>
</reference>
<dbReference type="EMBL" id="DVMZ01000067">
    <property type="protein sequence ID" value="HIU58947.1"/>
    <property type="molecule type" value="Genomic_DNA"/>
</dbReference>
<dbReference type="CDD" id="cd00118">
    <property type="entry name" value="LysM"/>
    <property type="match status" value="1"/>
</dbReference>
<accession>A0A9D1MF59</accession>
<dbReference type="Gene3D" id="3.10.350.10">
    <property type="entry name" value="LysM domain"/>
    <property type="match status" value="1"/>
</dbReference>
<dbReference type="InterPro" id="IPR036779">
    <property type="entry name" value="LysM_dom_sf"/>
</dbReference>
<dbReference type="Pfam" id="PF01476">
    <property type="entry name" value="LysM"/>
    <property type="match status" value="1"/>
</dbReference>
<dbReference type="AlphaFoldDB" id="A0A9D1MF59"/>
<protein>
    <submittedName>
        <fullName evidence="2">LysM peptidoglycan-binding domain-containing protein</fullName>
    </submittedName>
</protein>
<comment type="caution">
    <text evidence="2">The sequence shown here is derived from an EMBL/GenBank/DDBJ whole genome shotgun (WGS) entry which is preliminary data.</text>
</comment>
<proteinExistence type="predicted"/>
<dbReference type="Proteomes" id="UP000824081">
    <property type="component" value="Unassembled WGS sequence"/>
</dbReference>
<organism evidence="2 3">
    <name type="scientific">Candidatus Scatosoma pullistercoris</name>
    <dbReference type="NCBI Taxonomy" id="2840934"/>
    <lineage>
        <taxon>Bacteria</taxon>
        <taxon>Bacillati</taxon>
        <taxon>Bacillota</taxon>
        <taxon>Clostridia</taxon>
        <taxon>Candidatus Scatosoma</taxon>
    </lineage>
</organism>
<dbReference type="InterPro" id="IPR018392">
    <property type="entry name" value="LysM"/>
</dbReference>
<feature type="domain" description="LysM" evidence="1">
    <location>
        <begin position="11"/>
        <end position="52"/>
    </location>
</feature>
<reference evidence="2" key="2">
    <citation type="journal article" date="2021" name="PeerJ">
        <title>Extensive microbial diversity within the chicken gut microbiome revealed by metagenomics and culture.</title>
        <authorList>
            <person name="Gilroy R."/>
            <person name="Ravi A."/>
            <person name="Getino M."/>
            <person name="Pursley I."/>
            <person name="Horton D.L."/>
            <person name="Alikhan N.F."/>
            <person name="Baker D."/>
            <person name="Gharbi K."/>
            <person name="Hall N."/>
            <person name="Watson M."/>
            <person name="Adriaenssens E.M."/>
            <person name="Foster-Nyarko E."/>
            <person name="Jarju S."/>
            <person name="Secka A."/>
            <person name="Antonio M."/>
            <person name="Oren A."/>
            <person name="Chaudhuri R.R."/>
            <person name="La Ragione R."/>
            <person name="Hildebrand F."/>
            <person name="Pallen M.J."/>
        </authorList>
    </citation>
    <scope>NUCLEOTIDE SEQUENCE</scope>
    <source>
        <strain evidence="2">11687</strain>
    </source>
</reference>
<dbReference type="SUPFAM" id="SSF54106">
    <property type="entry name" value="LysM domain"/>
    <property type="match status" value="1"/>
</dbReference>
<gene>
    <name evidence="2" type="ORF">IAC57_02485</name>
</gene>
<name>A0A9D1MF59_9FIRM</name>
<sequence>MMLKTVIPGFYKVKKGQTVKDVAAAFSLPESALVGCNGLRRELYEGQILRVPALRGNLYTVCAGDTKTLLSGSDENFERKNMTGLLYPGMKVLL</sequence>
<evidence type="ECO:0000313" key="2">
    <source>
        <dbReference type="EMBL" id="HIU58947.1"/>
    </source>
</evidence>
<evidence type="ECO:0000313" key="3">
    <source>
        <dbReference type="Proteomes" id="UP000824081"/>
    </source>
</evidence>
<evidence type="ECO:0000259" key="1">
    <source>
        <dbReference type="Pfam" id="PF01476"/>
    </source>
</evidence>